<dbReference type="STRING" id="742817.HMPREF9449_02849"/>
<feature type="chain" id="PRO_5003548790" description="Phosphate-selective porin O and P" evidence="1">
    <location>
        <begin position="20"/>
        <end position="379"/>
    </location>
</feature>
<comment type="caution">
    <text evidence="2">The sequence shown here is derived from an EMBL/GenBank/DDBJ whole genome shotgun (WGS) entry which is preliminary data.</text>
</comment>
<keyword evidence="3" id="KW-1185">Reference proteome</keyword>
<dbReference type="PATRIC" id="fig|742817.3.peg.3045"/>
<feature type="signal peptide" evidence="1">
    <location>
        <begin position="1"/>
        <end position="19"/>
    </location>
</feature>
<keyword evidence="1" id="KW-0732">Signal</keyword>
<evidence type="ECO:0000256" key="1">
    <source>
        <dbReference type="SAM" id="SignalP"/>
    </source>
</evidence>
<dbReference type="InterPro" id="IPR023614">
    <property type="entry name" value="Porin_dom_sf"/>
</dbReference>
<dbReference type="eggNOG" id="COG3746">
    <property type="taxonomic scope" value="Bacteria"/>
</dbReference>
<dbReference type="RefSeq" id="WP_009137992.1">
    <property type="nucleotide sequence ID" value="NZ_JH594598.1"/>
</dbReference>
<evidence type="ECO:0008006" key="4">
    <source>
        <dbReference type="Google" id="ProtNLM"/>
    </source>
</evidence>
<dbReference type="AlphaFoldDB" id="H1DKR3"/>
<dbReference type="SUPFAM" id="SSF56935">
    <property type="entry name" value="Porins"/>
    <property type="match status" value="1"/>
</dbReference>
<dbReference type="GeneID" id="98070373"/>
<dbReference type="Pfam" id="PF07396">
    <property type="entry name" value="Porin_O_P"/>
    <property type="match status" value="1"/>
</dbReference>
<reference evidence="2 3" key="1">
    <citation type="submission" date="2012-01" db="EMBL/GenBank/DDBJ databases">
        <title>The Genome Sequence of Odoribacter laneus YIT 12061.</title>
        <authorList>
            <consortium name="The Broad Institute Genome Sequencing Platform"/>
            <person name="Earl A."/>
            <person name="Ward D."/>
            <person name="Feldgarden M."/>
            <person name="Gevers D."/>
            <person name="Morotomi M."/>
            <person name="Young S.K."/>
            <person name="Zeng Q."/>
            <person name="Gargeya S."/>
            <person name="Fitzgerald M."/>
            <person name="Haas B."/>
            <person name="Abouelleil A."/>
            <person name="Alvarado L."/>
            <person name="Arachchi H.M."/>
            <person name="Berlin A."/>
            <person name="Chapman S.B."/>
            <person name="Gearin G."/>
            <person name="Goldberg J."/>
            <person name="Griggs A."/>
            <person name="Gujja S."/>
            <person name="Hansen M."/>
            <person name="Heiman D."/>
            <person name="Howarth C."/>
            <person name="Larimer J."/>
            <person name="Lui A."/>
            <person name="MacDonald P.J.P."/>
            <person name="McCowen C."/>
            <person name="Montmayeur A."/>
            <person name="Murphy C."/>
            <person name="Neiman D."/>
            <person name="Pearson M."/>
            <person name="Priest M."/>
            <person name="Roberts A."/>
            <person name="Saif S."/>
            <person name="Shea T."/>
            <person name="Sisk P."/>
            <person name="Stolte C."/>
            <person name="Sykes S."/>
            <person name="Wortman J."/>
            <person name="Nusbaum C."/>
            <person name="Birren B."/>
        </authorList>
    </citation>
    <scope>NUCLEOTIDE SEQUENCE [LARGE SCALE GENOMIC DNA]</scope>
    <source>
        <strain evidence="2 3">YIT 12061</strain>
    </source>
</reference>
<dbReference type="HOGENOM" id="CLU_031025_5_0_10"/>
<accession>H1DKR3</accession>
<gene>
    <name evidence="2" type="ORF">HMPREF9449_02849</name>
</gene>
<protein>
    <recommendedName>
        <fullName evidence="4">Phosphate-selective porin O and P</fullName>
    </recommendedName>
</protein>
<name>H1DKR3_9BACT</name>
<evidence type="ECO:0000313" key="3">
    <source>
        <dbReference type="Proteomes" id="UP000004892"/>
    </source>
</evidence>
<dbReference type="Gene3D" id="2.40.160.10">
    <property type="entry name" value="Porin"/>
    <property type="match status" value="1"/>
</dbReference>
<proteinExistence type="predicted"/>
<dbReference type="EMBL" id="ADMC01000032">
    <property type="protein sequence ID" value="EHP45373.1"/>
    <property type="molecule type" value="Genomic_DNA"/>
</dbReference>
<evidence type="ECO:0000313" key="2">
    <source>
        <dbReference type="EMBL" id="EHP45373.1"/>
    </source>
</evidence>
<sequence length="379" mass="42203">MKKLGIVSAMLLSATLTFGQALPEKLQGSFNGRVYFDGSAFFKDKTHLGSGATISDIRLGVSGKYEKFVGKIDIGFAKKTVSLKDVFIEYDFKKNSYVRLGHFAEPFGLDYMESSGNIRFINAGCVTEAFAPGRKLGLEYIGWSKNFWYAGGIFGDTHFDQKLDYKGNDGYAFTGRFVYNPFKKEGQILHVGVAATFRTPDANKDGSASRSITYGANVGSMVNSTKFVNAVVTDANNSVKVAGELIGALGHFSLQSEYFYAQVDRKDNLEKYKAWGAYGQVGFIAIGSGYEYATSWARLELPKPGTLEFAVRYSCLDLNNSDSAIYGGEQQQLTLGCNYYWKKFIRLRLNYNYVHLDKHALNGKEDFNFLSARVQVFFN</sequence>
<organism evidence="2 3">
    <name type="scientific">Odoribacter laneus YIT 12061</name>
    <dbReference type="NCBI Taxonomy" id="742817"/>
    <lineage>
        <taxon>Bacteria</taxon>
        <taxon>Pseudomonadati</taxon>
        <taxon>Bacteroidota</taxon>
        <taxon>Bacteroidia</taxon>
        <taxon>Bacteroidales</taxon>
        <taxon>Odoribacteraceae</taxon>
        <taxon>Odoribacter</taxon>
    </lineage>
</organism>
<dbReference type="Proteomes" id="UP000004892">
    <property type="component" value="Unassembled WGS sequence"/>
</dbReference>
<dbReference type="InterPro" id="IPR010870">
    <property type="entry name" value="Porin_O/P"/>
</dbReference>